<dbReference type="Gene3D" id="2.120.10.30">
    <property type="entry name" value="TolB, C-terminal domain"/>
    <property type="match status" value="1"/>
</dbReference>
<accession>A0A0J1CWP5</accession>
<dbReference type="Pfam" id="PF08450">
    <property type="entry name" value="SGL"/>
    <property type="match status" value="1"/>
</dbReference>
<dbReference type="InterPro" id="IPR013658">
    <property type="entry name" value="SGL"/>
</dbReference>
<dbReference type="PANTHER" id="PTHR47572">
    <property type="entry name" value="LIPOPROTEIN-RELATED"/>
    <property type="match status" value="1"/>
</dbReference>
<feature type="domain" description="SMP-30/Gluconolactonase/LRE-like region" evidence="2">
    <location>
        <begin position="5"/>
        <end position="129"/>
    </location>
</feature>
<name>A0A0J1CWP5_9BURK</name>
<dbReference type="InterPro" id="IPR011042">
    <property type="entry name" value="6-blade_b-propeller_TolB-like"/>
</dbReference>
<evidence type="ECO:0000259" key="2">
    <source>
        <dbReference type="Pfam" id="PF08450"/>
    </source>
</evidence>
<dbReference type="InterPro" id="IPR051262">
    <property type="entry name" value="SMP-30/CGR1_Lactonase"/>
</dbReference>
<protein>
    <recommendedName>
        <fullName evidence="2">SMP-30/Gluconolactonase/LRE-like region domain-containing protein</fullName>
    </recommendedName>
</protein>
<proteinExistence type="predicted"/>
<keyword evidence="4" id="KW-1185">Reference proteome</keyword>
<gene>
    <name evidence="3" type="ORF">EOS_17040</name>
</gene>
<dbReference type="PATRIC" id="fig|908627.4.peg.3815"/>
<comment type="caution">
    <text evidence="3">The sequence shown here is derived from an EMBL/GenBank/DDBJ whole genome shotgun (WGS) entry which is preliminary data.</text>
</comment>
<evidence type="ECO:0000313" key="3">
    <source>
        <dbReference type="EMBL" id="KLU24994.1"/>
    </source>
</evidence>
<sequence>MLHPQGQVFYLATNGDVRKLISGNLAFPNGIVLSPDERTLYIDDWGSNRIIAVPVRSPGELDVDSAWVFAYLNGGRGPDSMTIDSDGNVYAAHYGAGEVDVFDSHGFYYGAIRMPAGAGMVPSNVTIHGGYLFITEMDQHTVWRVRTKVRSVNQWPE</sequence>
<keyword evidence="1" id="KW-0378">Hydrolase</keyword>
<dbReference type="AlphaFoldDB" id="A0A0J1CWP5"/>
<dbReference type="SUPFAM" id="SSF63829">
    <property type="entry name" value="Calcium-dependent phosphotriesterase"/>
    <property type="match status" value="1"/>
</dbReference>
<dbReference type="Proteomes" id="UP000035963">
    <property type="component" value="Unassembled WGS sequence"/>
</dbReference>
<dbReference type="GO" id="GO:0016787">
    <property type="term" value="F:hydrolase activity"/>
    <property type="evidence" value="ECO:0007669"/>
    <property type="project" value="UniProtKB-KW"/>
</dbReference>
<reference evidence="3 4" key="1">
    <citation type="journal article" date="2015" name="Genome Announc.">
        <title>Draft Genome Sequence of Burkholderia sp. Strain PML1(12), an Ectomycorrhizosphere-Inhabiting Bacterium with Effective Mineral-Weathering Ability.</title>
        <authorList>
            <person name="Uroz S."/>
            <person name="Oger P."/>
        </authorList>
    </citation>
    <scope>NUCLEOTIDE SEQUENCE [LARGE SCALE GENOMIC DNA]</scope>
    <source>
        <strain evidence="4">PML1(12)</strain>
    </source>
</reference>
<dbReference type="PANTHER" id="PTHR47572:SF4">
    <property type="entry name" value="LACTONASE DRP35"/>
    <property type="match status" value="1"/>
</dbReference>
<evidence type="ECO:0000256" key="1">
    <source>
        <dbReference type="ARBA" id="ARBA00022801"/>
    </source>
</evidence>
<organism evidence="3 4">
    <name type="scientific">Caballeronia mineralivorans PML1(12)</name>
    <dbReference type="NCBI Taxonomy" id="908627"/>
    <lineage>
        <taxon>Bacteria</taxon>
        <taxon>Pseudomonadati</taxon>
        <taxon>Pseudomonadota</taxon>
        <taxon>Betaproteobacteria</taxon>
        <taxon>Burkholderiales</taxon>
        <taxon>Burkholderiaceae</taxon>
        <taxon>Caballeronia</taxon>
    </lineage>
</organism>
<dbReference type="EMBL" id="AEJF01000108">
    <property type="protein sequence ID" value="KLU24994.1"/>
    <property type="molecule type" value="Genomic_DNA"/>
</dbReference>
<evidence type="ECO:0000313" key="4">
    <source>
        <dbReference type="Proteomes" id="UP000035963"/>
    </source>
</evidence>